<comment type="subcellular location">
    <subcellularLocation>
        <location evidence="1">Membrane</location>
    </subcellularLocation>
</comment>
<feature type="transmembrane region" description="Helical" evidence="6">
    <location>
        <begin position="153"/>
        <end position="170"/>
    </location>
</feature>
<feature type="transmembrane region" description="Helical" evidence="6">
    <location>
        <begin position="27"/>
        <end position="47"/>
    </location>
</feature>
<dbReference type="RefSeq" id="WP_338538489.1">
    <property type="nucleotide sequence ID" value="NZ_CP104874.1"/>
</dbReference>
<keyword evidence="9" id="KW-1185">Reference proteome</keyword>
<keyword evidence="2 6" id="KW-0812">Transmembrane</keyword>
<keyword evidence="3 6" id="KW-1133">Transmembrane helix</keyword>
<dbReference type="EC" id="3.4.21.89" evidence="5"/>
<dbReference type="CDD" id="cd06530">
    <property type="entry name" value="S26_SPase_I"/>
    <property type="match status" value="1"/>
</dbReference>
<dbReference type="InterPro" id="IPR001733">
    <property type="entry name" value="Peptidase_S26B"/>
</dbReference>
<dbReference type="Gene3D" id="2.60.120.200">
    <property type="match status" value="1"/>
</dbReference>
<evidence type="ECO:0000256" key="4">
    <source>
        <dbReference type="ARBA" id="ARBA00023136"/>
    </source>
</evidence>
<dbReference type="Gene3D" id="2.10.109.10">
    <property type="entry name" value="Umud Fragment, subunit A"/>
    <property type="match status" value="1"/>
</dbReference>
<accession>A0ABZ2FHJ7</accession>
<dbReference type="InterPro" id="IPR036286">
    <property type="entry name" value="LexA/Signal_pep-like_sf"/>
</dbReference>
<evidence type="ECO:0000256" key="2">
    <source>
        <dbReference type="ARBA" id="ARBA00022692"/>
    </source>
</evidence>
<sequence length="470" mass="49805">MGAAVRLTRQQPGPAWAVLTTVVVARAYRAMILTWAVIALLPTLFGASSHVIRSGSMEPSISVGDVVVAREVAAEDRIAVGRVYVFDDPTPSADRLMVHRVVARDDGGDYTTAGDANEVTDVEPLPRKDIRARAVLLVPWIGLPVTWAAEGAWLSLTVWLLLTALAFVVASHRLRDDARSDAPGPGASGRPGAGRRLVPAATAVLISLPVLQQAQSSVAEAAFTARTSSAGSTWGVGQLRQPYVDAVLADSPLLFWLLDEDGGAWAQDRSGSGHTGRYSGVAGYRLDGGLPNNHGYAVRPGATGRIVDDATRSVAPSTFTIELWFSTTTRSGGRLAGFESTRDPASSLSDRTVHMGDDGRLVYGAWAAPSQKTLVTPSAYNDGRWHHLVVVATARGANQDTTLYVDGREVAWGATSKAETYSGWWRVGAGTRPTGPTAPSAAGFDGLVDNVAIYPFALSAARVAEHYRVR</sequence>
<evidence type="ECO:0000256" key="5">
    <source>
        <dbReference type="NCBIfam" id="TIGR02228"/>
    </source>
</evidence>
<keyword evidence="4 6" id="KW-0472">Membrane</keyword>
<evidence type="ECO:0000259" key="7">
    <source>
        <dbReference type="Pfam" id="PF10502"/>
    </source>
</evidence>
<evidence type="ECO:0000256" key="3">
    <source>
        <dbReference type="ARBA" id="ARBA00022989"/>
    </source>
</evidence>
<dbReference type="NCBIfam" id="TIGR02228">
    <property type="entry name" value="sigpep_I_arch"/>
    <property type="match status" value="1"/>
</dbReference>
<evidence type="ECO:0000256" key="1">
    <source>
        <dbReference type="ARBA" id="ARBA00004370"/>
    </source>
</evidence>
<keyword evidence="8" id="KW-0378">Hydrolase</keyword>
<dbReference type="InterPro" id="IPR013320">
    <property type="entry name" value="ConA-like_dom_sf"/>
</dbReference>
<dbReference type="PANTHER" id="PTHR10806:SF6">
    <property type="entry name" value="SIGNAL PEPTIDASE COMPLEX CATALYTIC SUBUNIT SEC11"/>
    <property type="match status" value="1"/>
</dbReference>
<dbReference type="SUPFAM" id="SSF51306">
    <property type="entry name" value="LexA/Signal peptidase"/>
    <property type="match status" value="1"/>
</dbReference>
<name>A0ABZ2FHJ7_9MICO</name>
<dbReference type="InterPro" id="IPR019533">
    <property type="entry name" value="Peptidase_S26"/>
</dbReference>
<evidence type="ECO:0000313" key="9">
    <source>
        <dbReference type="Proteomes" id="UP001381003"/>
    </source>
</evidence>
<dbReference type="Pfam" id="PF13385">
    <property type="entry name" value="Laminin_G_3"/>
    <property type="match status" value="1"/>
</dbReference>
<dbReference type="Pfam" id="PF10502">
    <property type="entry name" value="Peptidase_S26"/>
    <property type="match status" value="1"/>
</dbReference>
<reference evidence="8 9" key="1">
    <citation type="submission" date="2022-09" db="EMBL/GenBank/DDBJ databases">
        <title>Complete genome sequence of Janibacter terrae strain COS04-44, PCL-degrading bacteria isolated from oil spilled coast.</title>
        <authorList>
            <person name="Park H."/>
            <person name="Kim J.Y."/>
            <person name="An S.H."/>
            <person name="Lee C.M."/>
            <person name="Weon H.-Y."/>
        </authorList>
    </citation>
    <scope>NUCLEOTIDE SEQUENCE [LARGE SCALE GENOMIC DNA]</scope>
    <source>
        <strain evidence="8 9">COS04-44</strain>
    </source>
</reference>
<evidence type="ECO:0000313" key="8">
    <source>
        <dbReference type="EMBL" id="WWF05627.1"/>
    </source>
</evidence>
<gene>
    <name evidence="8" type="ORF">N5P18_01785</name>
</gene>
<organism evidence="8 9">
    <name type="scientific">Janibacter terrae</name>
    <dbReference type="NCBI Taxonomy" id="103817"/>
    <lineage>
        <taxon>Bacteria</taxon>
        <taxon>Bacillati</taxon>
        <taxon>Actinomycetota</taxon>
        <taxon>Actinomycetes</taxon>
        <taxon>Micrococcales</taxon>
        <taxon>Intrasporangiaceae</taxon>
        <taxon>Janibacter</taxon>
    </lineage>
</organism>
<dbReference type="Proteomes" id="UP001381003">
    <property type="component" value="Chromosome"/>
</dbReference>
<dbReference type="GO" id="GO:0009003">
    <property type="term" value="F:signal peptidase activity"/>
    <property type="evidence" value="ECO:0007669"/>
    <property type="project" value="UniProtKB-EC"/>
</dbReference>
<proteinExistence type="predicted"/>
<dbReference type="SUPFAM" id="SSF49899">
    <property type="entry name" value="Concanavalin A-like lectins/glucanases"/>
    <property type="match status" value="1"/>
</dbReference>
<dbReference type="EMBL" id="CP104874">
    <property type="protein sequence ID" value="WWF05627.1"/>
    <property type="molecule type" value="Genomic_DNA"/>
</dbReference>
<feature type="domain" description="Peptidase S26" evidence="7">
    <location>
        <begin position="30"/>
        <end position="103"/>
    </location>
</feature>
<evidence type="ECO:0000256" key="6">
    <source>
        <dbReference type="SAM" id="Phobius"/>
    </source>
</evidence>
<protein>
    <recommendedName>
        <fullName evidence="5">Signal peptidase I</fullName>
        <ecNumber evidence="5">3.4.21.89</ecNumber>
    </recommendedName>
</protein>
<dbReference type="PANTHER" id="PTHR10806">
    <property type="entry name" value="SIGNAL PEPTIDASE COMPLEX CATALYTIC SUBUNIT SEC11"/>
    <property type="match status" value="1"/>
</dbReference>